<evidence type="ECO:0000313" key="2">
    <source>
        <dbReference type="Proteomes" id="UP001232445"/>
    </source>
</evidence>
<name>A0ABU0CRJ3_9BACI</name>
<gene>
    <name evidence="1" type="ORF">J2S00_001826</name>
</gene>
<evidence type="ECO:0008006" key="3">
    <source>
        <dbReference type="Google" id="ProtNLM"/>
    </source>
</evidence>
<dbReference type="EMBL" id="JAUSUQ010000006">
    <property type="protein sequence ID" value="MDQ0339040.1"/>
    <property type="molecule type" value="Genomic_DNA"/>
</dbReference>
<accession>A0ABU0CRJ3</accession>
<dbReference type="RefSeq" id="WP_307338407.1">
    <property type="nucleotide sequence ID" value="NZ_JAUSUQ010000006.1"/>
</dbReference>
<protein>
    <recommendedName>
        <fullName evidence="3">YgiT-type zinc finger protein</fullName>
    </recommendedName>
</protein>
<proteinExistence type="predicted"/>
<dbReference type="Proteomes" id="UP001232445">
    <property type="component" value="Unassembled WGS sequence"/>
</dbReference>
<comment type="caution">
    <text evidence="1">The sequence shown here is derived from an EMBL/GenBank/DDBJ whole genome shotgun (WGS) entry which is preliminary data.</text>
</comment>
<sequence>MAVLMNGVESPCCSAKVVKEFRIELYHGADDEYELNVPFFICIKCGEPVSLLQTADMIGRGKKDA</sequence>
<keyword evidence="2" id="KW-1185">Reference proteome</keyword>
<evidence type="ECO:0000313" key="1">
    <source>
        <dbReference type="EMBL" id="MDQ0339040.1"/>
    </source>
</evidence>
<organism evidence="1 2">
    <name type="scientific">Caldalkalibacillus uzonensis</name>
    <dbReference type="NCBI Taxonomy" id="353224"/>
    <lineage>
        <taxon>Bacteria</taxon>
        <taxon>Bacillati</taxon>
        <taxon>Bacillota</taxon>
        <taxon>Bacilli</taxon>
        <taxon>Bacillales</taxon>
        <taxon>Bacillaceae</taxon>
        <taxon>Caldalkalibacillus</taxon>
    </lineage>
</organism>
<reference evidence="1 2" key="1">
    <citation type="submission" date="2023-07" db="EMBL/GenBank/DDBJ databases">
        <title>Genomic Encyclopedia of Type Strains, Phase IV (KMG-IV): sequencing the most valuable type-strain genomes for metagenomic binning, comparative biology and taxonomic classification.</title>
        <authorList>
            <person name="Goeker M."/>
        </authorList>
    </citation>
    <scope>NUCLEOTIDE SEQUENCE [LARGE SCALE GENOMIC DNA]</scope>
    <source>
        <strain evidence="1 2">DSM 17740</strain>
    </source>
</reference>